<keyword evidence="6" id="KW-0539">Nucleus</keyword>
<keyword evidence="2" id="KW-0677">Repeat</keyword>
<evidence type="ECO:0000259" key="8">
    <source>
        <dbReference type="PROSITE" id="PS51294"/>
    </source>
</evidence>
<dbReference type="EMBL" id="OIVN01000495">
    <property type="protein sequence ID" value="SPC81123.1"/>
    <property type="molecule type" value="Genomic_DNA"/>
</dbReference>
<evidence type="ECO:0000256" key="4">
    <source>
        <dbReference type="ARBA" id="ARBA00023125"/>
    </source>
</evidence>
<dbReference type="SMART" id="SM00717">
    <property type="entry name" value="SANT"/>
    <property type="match status" value="2"/>
</dbReference>
<name>A0A2N9F1X0_FAGSY</name>
<protein>
    <submittedName>
        <fullName evidence="9">Uncharacterized protein</fullName>
    </submittedName>
</protein>
<dbReference type="PANTHER" id="PTHR45675:SF8">
    <property type="entry name" value="TRANSCRIPTION FACTOR MYB27"/>
    <property type="match status" value="1"/>
</dbReference>
<evidence type="ECO:0000256" key="6">
    <source>
        <dbReference type="ARBA" id="ARBA00023242"/>
    </source>
</evidence>
<evidence type="ECO:0000313" key="9">
    <source>
        <dbReference type="EMBL" id="SPC81123.1"/>
    </source>
</evidence>
<dbReference type="GO" id="GO:0043565">
    <property type="term" value="F:sequence-specific DNA binding"/>
    <property type="evidence" value="ECO:0007669"/>
    <property type="project" value="InterPro"/>
</dbReference>
<feature type="domain" description="HTH myb-type" evidence="8">
    <location>
        <begin position="64"/>
        <end position="118"/>
    </location>
</feature>
<dbReference type="Pfam" id="PF00249">
    <property type="entry name" value="Myb_DNA-binding"/>
    <property type="match status" value="2"/>
</dbReference>
<accession>A0A2N9F1X0</accession>
<keyword evidence="4" id="KW-0238">DNA-binding</keyword>
<dbReference type="Gene3D" id="1.10.10.60">
    <property type="entry name" value="Homeodomain-like"/>
    <property type="match status" value="2"/>
</dbReference>
<evidence type="ECO:0000259" key="7">
    <source>
        <dbReference type="PROSITE" id="PS50090"/>
    </source>
</evidence>
<feature type="domain" description="HTH myb-type" evidence="8">
    <location>
        <begin position="11"/>
        <end position="63"/>
    </location>
</feature>
<evidence type="ECO:0000256" key="5">
    <source>
        <dbReference type="ARBA" id="ARBA00023163"/>
    </source>
</evidence>
<dbReference type="InterPro" id="IPR017930">
    <property type="entry name" value="Myb_dom"/>
</dbReference>
<gene>
    <name evidence="9" type="ORF">FSB_LOCUS9005</name>
</gene>
<feature type="domain" description="Myb-like" evidence="7">
    <location>
        <begin position="11"/>
        <end position="63"/>
    </location>
</feature>
<dbReference type="InterPro" id="IPR001005">
    <property type="entry name" value="SANT/Myb"/>
</dbReference>
<dbReference type="CDD" id="cd00167">
    <property type="entry name" value="SANT"/>
    <property type="match status" value="2"/>
</dbReference>
<evidence type="ECO:0000256" key="2">
    <source>
        <dbReference type="ARBA" id="ARBA00022737"/>
    </source>
</evidence>
<dbReference type="SUPFAM" id="SSF46689">
    <property type="entry name" value="Homeodomain-like"/>
    <property type="match status" value="1"/>
</dbReference>
<dbReference type="AlphaFoldDB" id="A0A2N9F1X0"/>
<feature type="domain" description="Myb-like" evidence="7">
    <location>
        <begin position="64"/>
        <end position="114"/>
    </location>
</feature>
<dbReference type="PROSITE" id="PS51294">
    <property type="entry name" value="HTH_MYB"/>
    <property type="match status" value="2"/>
</dbReference>
<keyword evidence="3" id="KW-0805">Transcription regulation</keyword>
<reference evidence="9" key="1">
    <citation type="submission" date="2018-02" db="EMBL/GenBank/DDBJ databases">
        <authorList>
            <person name="Cohen D.B."/>
            <person name="Kent A.D."/>
        </authorList>
    </citation>
    <scope>NUCLEOTIDE SEQUENCE</scope>
</reference>
<evidence type="ECO:0000256" key="1">
    <source>
        <dbReference type="ARBA" id="ARBA00004123"/>
    </source>
</evidence>
<evidence type="ECO:0000256" key="3">
    <source>
        <dbReference type="ARBA" id="ARBA00023015"/>
    </source>
</evidence>
<proteinExistence type="predicted"/>
<sequence length="237" mass="27728">MTMAYQAAMQGEKLRKGPWHEEEDKLLSTFATLMGERRWDSIAKASGLKRSGKSCRFRWLNYLRPDLKHGHISMEEEHIILRLHELWGNKWSKIARRLPGRTDNEIKNYWRAHLRKKAQAQHEGNFHCKLNNVEKDFFFQNGEMSGLKYNYENHGTFEDFCGTKDKSFDALGLSNFALISSPYETRLLDSILELSNDQSEIKHQEGCNSLESCFCYPAWIPDDSSVWDHAGFLWNMD</sequence>
<dbReference type="InterPro" id="IPR044676">
    <property type="entry name" value="EOBI/EOBII-like_plant"/>
</dbReference>
<dbReference type="GO" id="GO:0003700">
    <property type="term" value="F:DNA-binding transcription factor activity"/>
    <property type="evidence" value="ECO:0007669"/>
    <property type="project" value="InterPro"/>
</dbReference>
<dbReference type="FunFam" id="1.10.10.60:FF:000011">
    <property type="entry name" value="Myb transcription factor"/>
    <property type="match status" value="1"/>
</dbReference>
<dbReference type="PROSITE" id="PS50090">
    <property type="entry name" value="MYB_LIKE"/>
    <property type="match status" value="2"/>
</dbReference>
<dbReference type="InterPro" id="IPR009057">
    <property type="entry name" value="Homeodomain-like_sf"/>
</dbReference>
<organism evidence="9">
    <name type="scientific">Fagus sylvatica</name>
    <name type="common">Beechnut</name>
    <dbReference type="NCBI Taxonomy" id="28930"/>
    <lineage>
        <taxon>Eukaryota</taxon>
        <taxon>Viridiplantae</taxon>
        <taxon>Streptophyta</taxon>
        <taxon>Embryophyta</taxon>
        <taxon>Tracheophyta</taxon>
        <taxon>Spermatophyta</taxon>
        <taxon>Magnoliopsida</taxon>
        <taxon>eudicotyledons</taxon>
        <taxon>Gunneridae</taxon>
        <taxon>Pentapetalae</taxon>
        <taxon>rosids</taxon>
        <taxon>fabids</taxon>
        <taxon>Fagales</taxon>
        <taxon>Fagaceae</taxon>
        <taxon>Fagus</taxon>
    </lineage>
</organism>
<dbReference type="GO" id="GO:0005634">
    <property type="term" value="C:nucleus"/>
    <property type="evidence" value="ECO:0007669"/>
    <property type="project" value="UniProtKB-SubCell"/>
</dbReference>
<dbReference type="PANTHER" id="PTHR45675">
    <property type="entry name" value="MYB TRANSCRIPTION FACTOR-RELATED-RELATED"/>
    <property type="match status" value="1"/>
</dbReference>
<comment type="subcellular location">
    <subcellularLocation>
        <location evidence="1">Nucleus</location>
    </subcellularLocation>
</comment>
<keyword evidence="5" id="KW-0804">Transcription</keyword>